<dbReference type="RefSeq" id="WP_250200159.1">
    <property type="nucleotide sequence ID" value="NZ_CP097637.1"/>
</dbReference>
<gene>
    <name evidence="2" type="ORF">MW290_32250</name>
</gene>
<protein>
    <recommendedName>
        <fullName evidence="4">Ribbon-helix-helix protein CopG domain-containing protein</fullName>
    </recommendedName>
</protein>
<dbReference type="CDD" id="cd21631">
    <property type="entry name" value="RHH_CopG_NikR-like"/>
    <property type="match status" value="1"/>
</dbReference>
<proteinExistence type="predicted"/>
<reference evidence="2" key="1">
    <citation type="submission" date="2022-05" db="EMBL/GenBank/DDBJ databases">
        <title>An RpoN-dependent PEP-CTERM gene is involved in floc formation of an Aquincola tertiaricarbonis strain.</title>
        <authorList>
            <person name="Qiu D."/>
            <person name="Xia M."/>
        </authorList>
    </citation>
    <scope>NUCLEOTIDE SEQUENCE</scope>
    <source>
        <strain evidence="2">RN12</strain>
        <plasmid evidence="2">A</plasmid>
    </source>
</reference>
<name>A0ABY4SJ53_AQUTE</name>
<feature type="region of interest" description="Disordered" evidence="1">
    <location>
        <begin position="1"/>
        <end position="20"/>
    </location>
</feature>
<evidence type="ECO:0000313" key="3">
    <source>
        <dbReference type="Proteomes" id="UP001056201"/>
    </source>
</evidence>
<organism evidence="2 3">
    <name type="scientific">Aquincola tertiaricarbonis</name>
    <dbReference type="NCBI Taxonomy" id="391953"/>
    <lineage>
        <taxon>Bacteria</taxon>
        <taxon>Pseudomonadati</taxon>
        <taxon>Pseudomonadota</taxon>
        <taxon>Betaproteobacteria</taxon>
        <taxon>Burkholderiales</taxon>
        <taxon>Sphaerotilaceae</taxon>
        <taxon>Aquincola</taxon>
    </lineage>
</organism>
<evidence type="ECO:0008006" key="4">
    <source>
        <dbReference type="Google" id="ProtNLM"/>
    </source>
</evidence>
<keyword evidence="2" id="KW-0614">Plasmid</keyword>
<geneLocation type="plasmid" evidence="2 3">
    <name>A</name>
</geneLocation>
<dbReference type="Proteomes" id="UP001056201">
    <property type="component" value="Plasmid A"/>
</dbReference>
<dbReference type="EMBL" id="CP097637">
    <property type="protein sequence ID" value="URI11967.1"/>
    <property type="molecule type" value="Genomic_DNA"/>
</dbReference>
<evidence type="ECO:0000256" key="1">
    <source>
        <dbReference type="SAM" id="MobiDB-lite"/>
    </source>
</evidence>
<keyword evidence="3" id="KW-1185">Reference proteome</keyword>
<evidence type="ECO:0000313" key="2">
    <source>
        <dbReference type="EMBL" id="URI11967.1"/>
    </source>
</evidence>
<sequence>MTVKKTPAAPNPALPRAKTNKIRQNYKLDPVLVERLRDSAQQRGMTVTAVIEEAARHYLDGQEVLTEIAETEARLAATMTALDREVGQAYSAVQINMAMLDQMAKFLFFHTEDLPGSEVVGATMRMNRRREAFIRELPSSYNKRRRRAAIVAAVEDQESQHGGAATD</sequence>
<accession>A0ABY4SJ53</accession>